<evidence type="ECO:0000313" key="2">
    <source>
        <dbReference type="EMBL" id="KGE14233.1"/>
    </source>
</evidence>
<keyword evidence="1" id="KW-0732">Signal</keyword>
<feature type="signal peptide" evidence="1">
    <location>
        <begin position="1"/>
        <end position="22"/>
    </location>
</feature>
<evidence type="ECO:0000256" key="1">
    <source>
        <dbReference type="SAM" id="SignalP"/>
    </source>
</evidence>
<comment type="caution">
    <text evidence="2">The sequence shown here is derived from an EMBL/GenBank/DDBJ whole genome shotgun (WGS) entry which is preliminary data.</text>
</comment>
<dbReference type="STRING" id="1229276.DI53_2063"/>
<evidence type="ECO:0000313" key="3">
    <source>
        <dbReference type="Proteomes" id="UP000031802"/>
    </source>
</evidence>
<dbReference type="EMBL" id="JJMU01000029">
    <property type="protein sequence ID" value="KGE14233.1"/>
    <property type="molecule type" value="Genomic_DNA"/>
</dbReference>
<reference evidence="2 3" key="2">
    <citation type="journal article" date="2015" name="PLoS ONE">
        <title>Whole-Genome Optical Mapping and Finished Genome Sequence of Sphingobacterium deserti sp. nov., a New Species Isolated from the Western Desert of China.</title>
        <authorList>
            <person name="Teng C."/>
            <person name="Zhou Z."/>
            <person name="Molnar I."/>
            <person name="Li X."/>
            <person name="Tang R."/>
            <person name="Chen M."/>
            <person name="Wang L."/>
            <person name="Su S."/>
            <person name="Zhang W."/>
            <person name="Lin M."/>
        </authorList>
    </citation>
    <scope>NUCLEOTIDE SEQUENCE [LARGE SCALE GENOMIC DNA]</scope>
    <source>
        <strain evidence="3">ACCC05744</strain>
    </source>
</reference>
<feature type="chain" id="PRO_5002125177" evidence="1">
    <location>
        <begin position="23"/>
        <end position="130"/>
    </location>
</feature>
<proteinExistence type="predicted"/>
<protein>
    <submittedName>
        <fullName evidence="2">Uncharacterized protein</fullName>
    </submittedName>
</protein>
<reference evidence="3" key="1">
    <citation type="submission" date="2014-04" db="EMBL/GenBank/DDBJ databases">
        <title>Whole-Genome optical mapping and complete genome sequence of Sphingobacterium deserti sp. nov., a new spaces isolated from desert in the west of China.</title>
        <authorList>
            <person name="Teng C."/>
            <person name="Zhou Z."/>
            <person name="Li X."/>
            <person name="Chen M."/>
            <person name="Lin M."/>
            <person name="Wang L."/>
            <person name="Su S."/>
            <person name="Zhang C."/>
            <person name="Zhang W."/>
        </authorList>
    </citation>
    <scope>NUCLEOTIDE SEQUENCE [LARGE SCALE GENOMIC DNA]</scope>
    <source>
        <strain evidence="3">ACCC05744</strain>
    </source>
</reference>
<gene>
    <name evidence="2" type="ORF">DI53_2063</name>
</gene>
<dbReference type="Proteomes" id="UP000031802">
    <property type="component" value="Unassembled WGS sequence"/>
</dbReference>
<dbReference type="OrthoDB" id="1150971at2"/>
<keyword evidence="3" id="KW-1185">Reference proteome</keyword>
<accession>A0A0B8T484</accession>
<name>A0A0B8T484_9SPHI</name>
<organism evidence="2 3">
    <name type="scientific">Sphingobacterium deserti</name>
    <dbReference type="NCBI Taxonomy" id="1229276"/>
    <lineage>
        <taxon>Bacteria</taxon>
        <taxon>Pseudomonadati</taxon>
        <taxon>Bacteroidota</taxon>
        <taxon>Sphingobacteriia</taxon>
        <taxon>Sphingobacteriales</taxon>
        <taxon>Sphingobacteriaceae</taxon>
        <taxon>Sphingobacterium</taxon>
    </lineage>
</organism>
<dbReference type="PATRIC" id="fig|1229276.3.peg.2124"/>
<dbReference type="RefSeq" id="WP_052072318.1">
    <property type="nucleotide sequence ID" value="NZ_JJMU01000029.1"/>
</dbReference>
<sequence>MKMKLSICFISVFLVMQTCVMARSNGTADSVLNNIQERVYNAFVSDVSQKTEKLQELKGQLGNLDKGKQSAILVYWRAYLQFYTTILYSQSGKKSNAKEEVDFGIELLSSLPNKSSEDFALLARLESNLV</sequence>
<dbReference type="AlphaFoldDB" id="A0A0B8T484"/>